<keyword evidence="1" id="KW-0653">Protein transport</keyword>
<evidence type="ECO:0000313" key="4">
    <source>
        <dbReference type="EMBL" id="WFD44229.1"/>
    </source>
</evidence>
<evidence type="ECO:0000259" key="2">
    <source>
        <dbReference type="Pfam" id="PF19036"/>
    </source>
</evidence>
<keyword evidence="1" id="KW-0813">Transport</keyword>
<dbReference type="GO" id="GO:0000329">
    <property type="term" value="C:fungal-type vacuole membrane"/>
    <property type="evidence" value="ECO:0007669"/>
    <property type="project" value="TreeGrafter"/>
</dbReference>
<evidence type="ECO:0000256" key="1">
    <source>
        <dbReference type="RuleBase" id="RU367048"/>
    </source>
</evidence>
<dbReference type="InterPro" id="IPR043972">
    <property type="entry name" value="FUZ/MON1/HPS1_longin_1"/>
</dbReference>
<dbReference type="GO" id="GO:0006914">
    <property type="term" value="P:autophagy"/>
    <property type="evidence" value="ECO:0007669"/>
    <property type="project" value="UniProtKB-UniRule"/>
</dbReference>
<feature type="domain" description="FUZ/MON1/HPS1 second Longin" evidence="3">
    <location>
        <begin position="270"/>
        <end position="367"/>
    </location>
</feature>
<keyword evidence="1" id="KW-0472">Membrane</keyword>
<dbReference type="PRINTS" id="PR01546">
    <property type="entry name" value="YEAST73DUF"/>
</dbReference>
<evidence type="ECO:0000259" key="3">
    <source>
        <dbReference type="Pfam" id="PF19037"/>
    </source>
</evidence>
<comment type="similarity">
    <text evidence="1">Belongs to the MON1/SAND family.</text>
</comment>
<dbReference type="Pfam" id="PF19037">
    <property type="entry name" value="Fuz_longin_2"/>
    <property type="match status" value="1"/>
</dbReference>
<keyword evidence="1" id="KW-0967">Endosome</keyword>
<name>A0AAF0FCF9_9BASI</name>
<accession>A0AAF0FCF9</accession>
<dbReference type="AlphaFoldDB" id="A0AAF0FCF9"/>
<dbReference type="GO" id="GO:0006623">
    <property type="term" value="P:protein targeting to vacuole"/>
    <property type="evidence" value="ECO:0007669"/>
    <property type="project" value="UniProtKB-UniRule"/>
</dbReference>
<dbReference type="InterPro" id="IPR043971">
    <property type="entry name" value="FUZ/MON1/HPS1_longin_2"/>
</dbReference>
<keyword evidence="5" id="KW-1185">Reference proteome</keyword>
<dbReference type="InterPro" id="IPR004353">
    <property type="entry name" value="Mon1"/>
</dbReference>
<feature type="domain" description="FUZ/MON1/HPS1 first Longin" evidence="2">
    <location>
        <begin position="98"/>
        <end position="222"/>
    </location>
</feature>
<evidence type="ECO:0000313" key="5">
    <source>
        <dbReference type="Proteomes" id="UP001214628"/>
    </source>
</evidence>
<comment type="function">
    <text evidence="1">Required for multiple vacuole delivery pathways including the cytoplasm to vacuole transport (Cvt), autophagy, pexophagy and endocytosis.</text>
</comment>
<dbReference type="Pfam" id="PF19036">
    <property type="entry name" value="Fuz_longin_1"/>
    <property type="match status" value="1"/>
</dbReference>
<keyword evidence="1" id="KW-0072">Autophagy</keyword>
<dbReference type="GO" id="GO:0016192">
    <property type="term" value="P:vesicle-mediated transport"/>
    <property type="evidence" value="ECO:0007669"/>
    <property type="project" value="InterPro"/>
</dbReference>
<dbReference type="PANTHER" id="PTHR13027:SF7">
    <property type="entry name" value="VACUOLAR FUSION PROTEIN MON1 HOMOLOG"/>
    <property type="match status" value="1"/>
</dbReference>
<reference evidence="4" key="1">
    <citation type="submission" date="2023-02" db="EMBL/GenBank/DDBJ databases">
        <title>Mating type loci evolution in Malassezia.</title>
        <authorList>
            <person name="Coelho M.A."/>
        </authorList>
    </citation>
    <scope>NUCLEOTIDE SEQUENCE</scope>
    <source>
        <strain evidence="4">CBS 14136</strain>
    </source>
</reference>
<organism evidence="4 5">
    <name type="scientific">Malassezia psittaci</name>
    <dbReference type="NCBI Taxonomy" id="1821823"/>
    <lineage>
        <taxon>Eukaryota</taxon>
        <taxon>Fungi</taxon>
        <taxon>Dikarya</taxon>
        <taxon>Basidiomycota</taxon>
        <taxon>Ustilaginomycotina</taxon>
        <taxon>Malasseziomycetes</taxon>
        <taxon>Malasseziales</taxon>
        <taxon>Malasseziaceae</taxon>
        <taxon>Malassezia</taxon>
    </lineage>
</organism>
<dbReference type="GO" id="GO:0032585">
    <property type="term" value="C:multivesicular body membrane"/>
    <property type="evidence" value="ECO:0007669"/>
    <property type="project" value="UniProtKB-SubCell"/>
</dbReference>
<dbReference type="Proteomes" id="UP001214628">
    <property type="component" value="Chromosome 4"/>
</dbReference>
<keyword evidence="1" id="KW-0926">Vacuole</keyword>
<dbReference type="PANTHER" id="PTHR13027">
    <property type="entry name" value="SAND PROTEIN-RELATED"/>
    <property type="match status" value="1"/>
</dbReference>
<dbReference type="EMBL" id="CP118378">
    <property type="protein sequence ID" value="WFD44229.1"/>
    <property type="molecule type" value="Genomic_DNA"/>
</dbReference>
<dbReference type="GO" id="GO:0035658">
    <property type="term" value="C:Mon1-Ccz1 complex"/>
    <property type="evidence" value="ECO:0007669"/>
    <property type="project" value="TreeGrafter"/>
</dbReference>
<sequence>MADAEAWWKAPWKMVYAKDRSQVDHKSDRLESQPISGSQPRTAIAVHTPTYAGDAEHTSADTSVTELDTHQYKQSTLRAASNEVFSDGLPQTEPVSRYIVFSDAGKLVYTSGDSSEAVYAHAGVLQALVAVFTHDNNDELQSVCMEDELGRNAKVTLLSKTPLYVAYISSYDQPTAQVEAQLSRVYSAIVSLMSEVRLKQLFEQKPNFDLRALLTPMQDYLDGVVASMETSMSISLAALRVHPLDASLRADIIQTILPNQDTQDPQRLRDVLYISVLRHNQLVCLAHPKRHTPHQEDLALLFDMVRYKSANASETDAWVPMCLPHAAPHGFVFVYASCLHPGPDGAKLVIVMGDRDGLERAQAWRARLQSACNDGCLRVLQEMPQSENVDALGITGLRHYAVVSQKHSQYTTVDSPYTSSTDNHRLFRLYSQSLASLQGEKCFDRALVDYSTIVRITKRY</sequence>
<protein>
    <recommendedName>
        <fullName evidence="1">Vacuolar fusion protein MON1</fullName>
    </recommendedName>
</protein>
<gene>
    <name evidence="4" type="ORF">MPSI1_002895</name>
</gene>
<comment type="subcellular location">
    <subcellularLocation>
        <location evidence="1">Endosome</location>
        <location evidence="1">Multivesicular body membrane</location>
        <topology evidence="1">Peripheral membrane protein</topology>
    </subcellularLocation>
    <subcellularLocation>
        <location evidence="1">Prevacuolar compartment membrane</location>
        <topology evidence="1">Peripheral membrane protein</topology>
    </subcellularLocation>
    <subcellularLocation>
        <location evidence="1">Vacuole membrane</location>
        <topology evidence="1">Peripheral membrane protein</topology>
    </subcellularLocation>
</comment>
<proteinExistence type="inferred from homology"/>